<keyword evidence="1" id="KW-0472">Membrane</keyword>
<dbReference type="NCBIfam" id="TIGR00229">
    <property type="entry name" value="sensory_box"/>
    <property type="match status" value="1"/>
</dbReference>
<accession>A0ABP9QKX8</accession>
<feature type="domain" description="GGDEF" evidence="3">
    <location>
        <begin position="440"/>
        <end position="573"/>
    </location>
</feature>
<dbReference type="RefSeq" id="WP_345532397.1">
    <property type="nucleotide sequence ID" value="NZ_BAABLD010000008.1"/>
</dbReference>
<evidence type="ECO:0008006" key="6">
    <source>
        <dbReference type="Google" id="ProtNLM"/>
    </source>
</evidence>
<dbReference type="InterPro" id="IPR029787">
    <property type="entry name" value="Nucleotide_cyclase"/>
</dbReference>
<gene>
    <name evidence="4" type="ORF">GCM10025770_16250</name>
</gene>
<dbReference type="SUPFAM" id="SSF55073">
    <property type="entry name" value="Nucleotide cyclase"/>
    <property type="match status" value="1"/>
</dbReference>
<name>A0ABP9QKX8_9RHOO</name>
<evidence type="ECO:0000313" key="4">
    <source>
        <dbReference type="EMBL" id="GAA5163666.1"/>
    </source>
</evidence>
<dbReference type="NCBIfam" id="TIGR00254">
    <property type="entry name" value="GGDEF"/>
    <property type="match status" value="1"/>
</dbReference>
<dbReference type="Gene3D" id="3.30.450.20">
    <property type="entry name" value="PAS domain"/>
    <property type="match status" value="2"/>
</dbReference>
<dbReference type="InterPro" id="IPR000014">
    <property type="entry name" value="PAS"/>
</dbReference>
<dbReference type="Pfam" id="PF00990">
    <property type="entry name" value="GGDEF"/>
    <property type="match status" value="1"/>
</dbReference>
<dbReference type="EMBL" id="BAABLD010000008">
    <property type="protein sequence ID" value="GAA5163666.1"/>
    <property type="molecule type" value="Genomic_DNA"/>
</dbReference>
<dbReference type="SMART" id="SM00267">
    <property type="entry name" value="GGDEF"/>
    <property type="match status" value="1"/>
</dbReference>
<dbReference type="PANTHER" id="PTHR44757">
    <property type="entry name" value="DIGUANYLATE CYCLASE DGCP"/>
    <property type="match status" value="1"/>
</dbReference>
<dbReference type="Pfam" id="PF12860">
    <property type="entry name" value="PAS_7"/>
    <property type="match status" value="1"/>
</dbReference>
<reference evidence="5" key="1">
    <citation type="journal article" date="2019" name="Int. J. Syst. Evol. Microbiol.">
        <title>The Global Catalogue of Microorganisms (GCM) 10K type strain sequencing project: providing services to taxonomists for standard genome sequencing and annotation.</title>
        <authorList>
            <consortium name="The Broad Institute Genomics Platform"/>
            <consortium name="The Broad Institute Genome Sequencing Center for Infectious Disease"/>
            <person name="Wu L."/>
            <person name="Ma J."/>
        </authorList>
    </citation>
    <scope>NUCLEOTIDE SEQUENCE [LARGE SCALE GENOMIC DNA]</scope>
    <source>
        <strain evidence="5">JCM 18715</strain>
    </source>
</reference>
<keyword evidence="5" id="KW-1185">Reference proteome</keyword>
<dbReference type="PANTHER" id="PTHR44757:SF2">
    <property type="entry name" value="BIOFILM ARCHITECTURE MAINTENANCE PROTEIN MBAA"/>
    <property type="match status" value="1"/>
</dbReference>
<dbReference type="CDD" id="cd01949">
    <property type="entry name" value="GGDEF"/>
    <property type="match status" value="1"/>
</dbReference>
<evidence type="ECO:0000259" key="2">
    <source>
        <dbReference type="PROSITE" id="PS50113"/>
    </source>
</evidence>
<organism evidence="4 5">
    <name type="scientific">Viridibacterium curvum</name>
    <dbReference type="NCBI Taxonomy" id="1101404"/>
    <lineage>
        <taxon>Bacteria</taxon>
        <taxon>Pseudomonadati</taxon>
        <taxon>Pseudomonadota</taxon>
        <taxon>Betaproteobacteria</taxon>
        <taxon>Rhodocyclales</taxon>
        <taxon>Rhodocyclaceae</taxon>
        <taxon>Viridibacterium</taxon>
    </lineage>
</organism>
<dbReference type="InterPro" id="IPR000700">
    <property type="entry name" value="PAS-assoc_C"/>
</dbReference>
<dbReference type="Gene3D" id="3.30.70.270">
    <property type="match status" value="1"/>
</dbReference>
<protein>
    <recommendedName>
        <fullName evidence="6">Diguanylate cyclase</fullName>
    </recommendedName>
</protein>
<dbReference type="Proteomes" id="UP001500547">
    <property type="component" value="Unassembled WGS sequence"/>
</dbReference>
<keyword evidence="1" id="KW-0812">Transmembrane</keyword>
<dbReference type="PROSITE" id="PS50113">
    <property type="entry name" value="PAC"/>
    <property type="match status" value="1"/>
</dbReference>
<proteinExistence type="predicted"/>
<dbReference type="SMART" id="SM00091">
    <property type="entry name" value="PAS"/>
    <property type="match status" value="2"/>
</dbReference>
<feature type="transmembrane region" description="Helical" evidence="1">
    <location>
        <begin position="53"/>
        <end position="71"/>
    </location>
</feature>
<feature type="domain" description="PAC" evidence="2">
    <location>
        <begin position="205"/>
        <end position="257"/>
    </location>
</feature>
<dbReference type="InterPro" id="IPR043128">
    <property type="entry name" value="Rev_trsase/Diguanyl_cyclase"/>
</dbReference>
<dbReference type="Pfam" id="PF08447">
    <property type="entry name" value="PAS_3"/>
    <property type="match status" value="1"/>
</dbReference>
<dbReference type="InterPro" id="IPR035965">
    <property type="entry name" value="PAS-like_dom_sf"/>
</dbReference>
<evidence type="ECO:0000313" key="5">
    <source>
        <dbReference type="Proteomes" id="UP001500547"/>
    </source>
</evidence>
<feature type="transmembrane region" description="Helical" evidence="1">
    <location>
        <begin position="20"/>
        <end position="41"/>
    </location>
</feature>
<dbReference type="PROSITE" id="PS50887">
    <property type="entry name" value="GGDEF"/>
    <property type="match status" value="1"/>
</dbReference>
<dbReference type="InterPro" id="IPR013655">
    <property type="entry name" value="PAS_fold_3"/>
</dbReference>
<dbReference type="InterPro" id="IPR052155">
    <property type="entry name" value="Biofilm_reg_signaling"/>
</dbReference>
<dbReference type="SUPFAM" id="SSF55785">
    <property type="entry name" value="PYP-like sensor domain (PAS domain)"/>
    <property type="match status" value="2"/>
</dbReference>
<dbReference type="InterPro" id="IPR000160">
    <property type="entry name" value="GGDEF_dom"/>
</dbReference>
<sequence length="576" mass="64743">MSSARRNVSQPHLPKPAGRWTVLSRLLVGVAVVLAAVVVWVSHLADSSPLVEALLLAALMGVMLWGAFRLANQRATARVAELHESILHAIRTQSTPQLPANAGGSIDALGESILELVSRAGERIEKLRDETDWYRQIADDAIGIEAFFSPRGRLLWLSPSTEAVTGYSLAECFDSRDIIDLWVYAKDRSLMKELARRGLDGEEREGHELRMQHRDGRLTWFSCRWSVRRDDDGRITGVRFSAQDIQRRKDVELKLLETVAALRRTQALKEHYLKRSNDEKMRLSSLLDTVAQGILFVDRDRRVVYINQPCIEMWMLSSRDAVVGTRDEQIIAETAGLRANDAAYMRHVEEVIASRQNSEAWDIELTDGRIISEVSSVVPSSDGTQSIGRVWVFEDVTAARLAERRLTDLAERDPLTGLYNRRRFVEELERRIADAERRGEELGLISFDLDGFKAINDTFGHQAGDEVLMQLSTEIGSIVRRNELFFRLGGDEFAILASNADIDRMVQLSRRVLARVSDMHFDFGGVEAAITVSIGIASVPWHARDTDALIAAADRAMYQAKMRGKNRCEVAEPLHS</sequence>
<comment type="caution">
    <text evidence="4">The sequence shown here is derived from an EMBL/GenBank/DDBJ whole genome shotgun (WGS) entry which is preliminary data.</text>
</comment>
<evidence type="ECO:0000256" key="1">
    <source>
        <dbReference type="SAM" id="Phobius"/>
    </source>
</evidence>
<keyword evidence="1" id="KW-1133">Transmembrane helix</keyword>
<dbReference type="CDD" id="cd00130">
    <property type="entry name" value="PAS"/>
    <property type="match status" value="1"/>
</dbReference>
<evidence type="ECO:0000259" key="3">
    <source>
        <dbReference type="PROSITE" id="PS50887"/>
    </source>
</evidence>